<evidence type="ECO:0000256" key="6">
    <source>
        <dbReference type="ARBA" id="ARBA00023002"/>
    </source>
</evidence>
<evidence type="ECO:0000259" key="10">
    <source>
        <dbReference type="Pfam" id="PF02852"/>
    </source>
</evidence>
<dbReference type="Pfam" id="PF07992">
    <property type="entry name" value="Pyr_redox_2"/>
    <property type="match status" value="1"/>
</dbReference>
<protein>
    <submittedName>
        <fullName evidence="12">FAD-dependent oxidoreductase</fullName>
    </submittedName>
</protein>
<comment type="caution">
    <text evidence="12">The sequence shown here is derived from an EMBL/GenBank/DDBJ whole genome shotgun (WGS) entry which is preliminary data.</text>
</comment>
<dbReference type="PRINTS" id="PR00411">
    <property type="entry name" value="PNDRDTASEI"/>
</dbReference>
<evidence type="ECO:0000256" key="1">
    <source>
        <dbReference type="ARBA" id="ARBA00001974"/>
    </source>
</evidence>
<dbReference type="Proteomes" id="UP001239909">
    <property type="component" value="Unassembled WGS sequence"/>
</dbReference>
<evidence type="ECO:0000313" key="12">
    <source>
        <dbReference type="EMBL" id="GMG83200.1"/>
    </source>
</evidence>
<sequence length="477" mass="49394">MPDAGGQAPVLTPDLCVIGAGSGGLSLAAGAVQMGASVVLVEAGRMGGDCLNYGCVPSKALLAAAKRAEQARRGGLGVAPAEPQIDYAGAMAHVQAAIDAIAPHDSQERFERLGCTVIRAAGRFVSPREVEAGGQRIRARRFVVATGSGPFVPPIPGLAETPHLTNETLWELRERPGHLAILGGGPIGMEMAQAHVRLGCRVTVIEAATPLGGHDPELAAVALDRLRAEGVEIVAGKAERVSGAPGAVTLHLEGGGEVSASHLLVATGRRPNLERLDLAAGEVEHTPRGVTVDKGLRSTSNSRVYAIGDAAGGLQFTHVASYHAGLVVRSALFRLPVRAKDDHLPKVTFTDPEIAEVGLTEAGAATRGETVEIHRAPFSGNDRAIAEGETEGLVKLIASPKGRILGAGIAGPHAGELIQIWSLALSKGLRVKDISGHVAAYPTLGESAKQAAGAYFRPRLFESPMVKRVVRLLAHLG</sequence>
<keyword evidence="5" id="KW-0521">NADP</keyword>
<evidence type="ECO:0000313" key="13">
    <source>
        <dbReference type="Proteomes" id="UP001239909"/>
    </source>
</evidence>
<comment type="cofactor">
    <cofactor evidence="1">
        <name>FAD</name>
        <dbReference type="ChEBI" id="CHEBI:57692"/>
    </cofactor>
</comment>
<organism evidence="12 13">
    <name type="scientific">Paralimibaculum aggregatum</name>
    <dbReference type="NCBI Taxonomy" id="3036245"/>
    <lineage>
        <taxon>Bacteria</taxon>
        <taxon>Pseudomonadati</taxon>
        <taxon>Pseudomonadota</taxon>
        <taxon>Alphaproteobacteria</taxon>
        <taxon>Rhodobacterales</taxon>
        <taxon>Paracoccaceae</taxon>
        <taxon>Paralimibaculum</taxon>
    </lineage>
</organism>
<evidence type="ECO:0000256" key="7">
    <source>
        <dbReference type="ARBA" id="ARBA00023157"/>
    </source>
</evidence>
<dbReference type="EMBL" id="BSYI01000017">
    <property type="protein sequence ID" value="GMG83200.1"/>
    <property type="molecule type" value="Genomic_DNA"/>
</dbReference>
<dbReference type="PRINTS" id="PR00368">
    <property type="entry name" value="FADPNR"/>
</dbReference>
<dbReference type="InterPro" id="IPR012999">
    <property type="entry name" value="Pyr_OxRdtase_I_AS"/>
</dbReference>
<dbReference type="PROSITE" id="PS50890">
    <property type="entry name" value="PUA"/>
    <property type="match status" value="1"/>
</dbReference>
<evidence type="ECO:0000256" key="3">
    <source>
        <dbReference type="ARBA" id="ARBA00022630"/>
    </source>
</evidence>
<keyword evidence="8 9" id="KW-0676">Redox-active center</keyword>
<dbReference type="InterPro" id="IPR036188">
    <property type="entry name" value="FAD/NAD-bd_sf"/>
</dbReference>
<evidence type="ECO:0000256" key="4">
    <source>
        <dbReference type="ARBA" id="ARBA00022827"/>
    </source>
</evidence>
<dbReference type="Gene3D" id="3.50.50.60">
    <property type="entry name" value="FAD/NAD(P)-binding domain"/>
    <property type="match status" value="2"/>
</dbReference>
<keyword evidence="6 9" id="KW-0560">Oxidoreductase</keyword>
<keyword evidence="3 9" id="KW-0285">Flavoprotein</keyword>
<dbReference type="SUPFAM" id="SSF51905">
    <property type="entry name" value="FAD/NAD(P)-binding domain"/>
    <property type="match status" value="1"/>
</dbReference>
<evidence type="ECO:0000256" key="5">
    <source>
        <dbReference type="ARBA" id="ARBA00022857"/>
    </source>
</evidence>
<evidence type="ECO:0000256" key="2">
    <source>
        <dbReference type="ARBA" id="ARBA00007532"/>
    </source>
</evidence>
<keyword evidence="13" id="KW-1185">Reference proteome</keyword>
<proteinExistence type="inferred from homology"/>
<dbReference type="InterPro" id="IPR001100">
    <property type="entry name" value="Pyr_nuc-diS_OxRdtase"/>
</dbReference>
<dbReference type="InterPro" id="IPR016156">
    <property type="entry name" value="FAD/NAD-linked_Rdtase_dimer_sf"/>
</dbReference>
<feature type="domain" description="Pyridine nucleotide-disulphide oxidoreductase dimerisation" evidence="10">
    <location>
        <begin position="345"/>
        <end position="451"/>
    </location>
</feature>
<evidence type="ECO:0000256" key="8">
    <source>
        <dbReference type="ARBA" id="ARBA00023284"/>
    </source>
</evidence>
<reference evidence="12 13" key="1">
    <citation type="submission" date="2023-04" db="EMBL/GenBank/DDBJ databases">
        <title>Marinoamorphus aggregata gen. nov., sp. Nov., isolate from tissue of brittle star Ophioplocus japonicus.</title>
        <authorList>
            <person name="Kawano K."/>
            <person name="Sawayama S."/>
            <person name="Nakagawa S."/>
        </authorList>
    </citation>
    <scope>NUCLEOTIDE SEQUENCE [LARGE SCALE GENOMIC DNA]</scope>
    <source>
        <strain evidence="12 13">NKW23</strain>
    </source>
</reference>
<gene>
    <name evidence="12" type="ORF">LNKW23_24130</name>
</gene>
<dbReference type="Pfam" id="PF02852">
    <property type="entry name" value="Pyr_redox_dim"/>
    <property type="match status" value="1"/>
</dbReference>
<dbReference type="PANTHER" id="PTHR43014:SF2">
    <property type="entry name" value="MERCURIC REDUCTASE"/>
    <property type="match status" value="1"/>
</dbReference>
<evidence type="ECO:0000256" key="9">
    <source>
        <dbReference type="RuleBase" id="RU003691"/>
    </source>
</evidence>
<dbReference type="PROSITE" id="PS00076">
    <property type="entry name" value="PYRIDINE_REDOX_1"/>
    <property type="match status" value="1"/>
</dbReference>
<name>A0ABQ6LQX8_9RHOB</name>
<feature type="domain" description="FAD/NAD(P)-binding" evidence="11">
    <location>
        <begin position="14"/>
        <end position="324"/>
    </location>
</feature>
<dbReference type="RefSeq" id="WP_285671999.1">
    <property type="nucleotide sequence ID" value="NZ_BSYI01000017.1"/>
</dbReference>
<accession>A0ABQ6LQX8</accession>
<dbReference type="InterPro" id="IPR023753">
    <property type="entry name" value="FAD/NAD-binding_dom"/>
</dbReference>
<dbReference type="InterPro" id="IPR004099">
    <property type="entry name" value="Pyr_nucl-diS_OxRdtase_dimer"/>
</dbReference>
<comment type="similarity">
    <text evidence="2 9">Belongs to the class-I pyridine nucleotide-disulfide oxidoreductase family.</text>
</comment>
<dbReference type="PANTHER" id="PTHR43014">
    <property type="entry name" value="MERCURIC REDUCTASE"/>
    <property type="match status" value="1"/>
</dbReference>
<keyword evidence="4 9" id="KW-0274">FAD</keyword>
<keyword evidence="7" id="KW-1015">Disulfide bond</keyword>
<evidence type="ECO:0000259" key="11">
    <source>
        <dbReference type="Pfam" id="PF07992"/>
    </source>
</evidence>
<dbReference type="PIRSF" id="PIRSF000350">
    <property type="entry name" value="Mercury_reductase_MerA"/>
    <property type="match status" value="1"/>
</dbReference>
<dbReference type="SUPFAM" id="SSF55424">
    <property type="entry name" value="FAD/NAD-linked reductases, dimerisation (C-terminal) domain"/>
    <property type="match status" value="1"/>
</dbReference>
<dbReference type="Gene3D" id="3.30.390.30">
    <property type="match status" value="1"/>
</dbReference>